<evidence type="ECO:0000313" key="1">
    <source>
        <dbReference type="EMBL" id="KAG2196985.1"/>
    </source>
</evidence>
<proteinExistence type="predicted"/>
<keyword evidence="2" id="KW-1185">Reference proteome</keyword>
<accession>A0A8H7UVA7</accession>
<protein>
    <submittedName>
        <fullName evidence="1">Uncharacterized protein</fullName>
    </submittedName>
</protein>
<sequence>HLSSDFLNISDLTTYKATFKTANKYLKYFCDNPASDWSFKKYKKYFRDKDSEQSKKIFVGNLQTVKDDSKNISSLVNRHISKLMESFNPASNKSTLATNSASNVPNSWTVYKIKVKGNYYNASGDITIHETAERDIKKQKTNHKDKGCVVKQKWVDFLADAEQNKNFHRYSPEKNGVTRLGAKLSPHPNADKDIYRNLKKQLKSLEPSDIWMEAKNYIGDIVAAAMSCLEKTMKTIAVLKSQHEEKLRCYDNENNSQEVLLSDIICPRIFKLSYNTHGQHFANEHSKSSPESDY</sequence>
<dbReference type="Proteomes" id="UP000603453">
    <property type="component" value="Unassembled WGS sequence"/>
</dbReference>
<reference evidence="1" key="1">
    <citation type="submission" date="2020-12" db="EMBL/GenBank/DDBJ databases">
        <title>Metabolic potential, ecology and presence of endohyphal bacteria is reflected in genomic diversity of Mucoromycotina.</title>
        <authorList>
            <person name="Muszewska A."/>
            <person name="Okrasinska A."/>
            <person name="Steczkiewicz K."/>
            <person name="Drgas O."/>
            <person name="Orlowska M."/>
            <person name="Perlinska-Lenart U."/>
            <person name="Aleksandrzak-Piekarczyk T."/>
            <person name="Szatraj K."/>
            <person name="Zielenkiewicz U."/>
            <person name="Pilsyk S."/>
            <person name="Malc E."/>
            <person name="Mieczkowski P."/>
            <person name="Kruszewska J.S."/>
            <person name="Biernat P."/>
            <person name="Pawlowska J."/>
        </authorList>
    </citation>
    <scope>NUCLEOTIDE SEQUENCE</scope>
    <source>
        <strain evidence="1">WA0000017839</strain>
    </source>
</reference>
<name>A0A8H7UVA7_9FUNG</name>
<comment type="caution">
    <text evidence="1">The sequence shown here is derived from an EMBL/GenBank/DDBJ whole genome shotgun (WGS) entry which is preliminary data.</text>
</comment>
<dbReference type="OrthoDB" id="2282826at2759"/>
<evidence type="ECO:0000313" key="2">
    <source>
        <dbReference type="Proteomes" id="UP000603453"/>
    </source>
</evidence>
<feature type="non-terminal residue" evidence="1">
    <location>
        <position position="1"/>
    </location>
</feature>
<gene>
    <name evidence="1" type="ORF">INT47_006932</name>
</gene>
<dbReference type="EMBL" id="JAEPRD010000136">
    <property type="protein sequence ID" value="KAG2196985.1"/>
    <property type="molecule type" value="Genomic_DNA"/>
</dbReference>
<dbReference type="AlphaFoldDB" id="A0A8H7UVA7"/>
<organism evidence="1 2">
    <name type="scientific">Mucor saturninus</name>
    <dbReference type="NCBI Taxonomy" id="64648"/>
    <lineage>
        <taxon>Eukaryota</taxon>
        <taxon>Fungi</taxon>
        <taxon>Fungi incertae sedis</taxon>
        <taxon>Mucoromycota</taxon>
        <taxon>Mucoromycotina</taxon>
        <taxon>Mucoromycetes</taxon>
        <taxon>Mucorales</taxon>
        <taxon>Mucorineae</taxon>
        <taxon>Mucoraceae</taxon>
        <taxon>Mucor</taxon>
    </lineage>
</organism>